<dbReference type="EMBL" id="JAPDMQ010000467">
    <property type="protein sequence ID" value="KAK0524149.1"/>
    <property type="molecule type" value="Genomic_DNA"/>
</dbReference>
<dbReference type="Proteomes" id="UP001176521">
    <property type="component" value="Unassembled WGS sequence"/>
</dbReference>
<evidence type="ECO:0000313" key="4">
    <source>
        <dbReference type="Proteomes" id="UP001176521"/>
    </source>
</evidence>
<accession>A0AAN6G6V1</accession>
<reference evidence="3" key="1">
    <citation type="journal article" date="2023" name="PhytoFront">
        <title>Draft Genome Resources of Seven Strains of Tilletia horrida, Causal Agent of Kernel Smut of Rice.</title>
        <authorList>
            <person name="Khanal S."/>
            <person name="Antony Babu S."/>
            <person name="Zhou X.G."/>
        </authorList>
    </citation>
    <scope>NUCLEOTIDE SEQUENCE</scope>
    <source>
        <strain evidence="3">TX3</strain>
    </source>
</reference>
<protein>
    <submittedName>
        <fullName evidence="3">Uncharacterized protein</fullName>
    </submittedName>
</protein>
<evidence type="ECO:0000313" key="3">
    <source>
        <dbReference type="EMBL" id="KAK0524149.1"/>
    </source>
</evidence>
<feature type="compositionally biased region" description="Polar residues" evidence="2">
    <location>
        <begin position="201"/>
        <end position="212"/>
    </location>
</feature>
<keyword evidence="1" id="KW-0175">Coiled coil</keyword>
<feature type="coiled-coil region" evidence="1">
    <location>
        <begin position="87"/>
        <end position="118"/>
    </location>
</feature>
<evidence type="ECO:0000256" key="2">
    <source>
        <dbReference type="SAM" id="MobiDB-lite"/>
    </source>
</evidence>
<dbReference type="AlphaFoldDB" id="A0AAN6G6V1"/>
<name>A0AAN6G6V1_9BASI</name>
<feature type="region of interest" description="Disordered" evidence="2">
    <location>
        <begin position="188"/>
        <end position="212"/>
    </location>
</feature>
<keyword evidence="4" id="KW-1185">Reference proteome</keyword>
<sequence length="212" mass="23764">MFIYQTSHYQVISRISQLPQAHSCAMTDREPPIITSIPVALQRHINTLQGSHENCGRISNSLVKLQNVQSLLEDCIQRQKTSLSFEISRLQKDIQQDQNRLEQAIERLHDEFANVQKRSLERLMITSSLLEENQARDLGPVLSLLQSVTAELIRDVRGAETDLIRVESQLVGLNAWNVAWPEAMRAANGHTSSNLPPPQYPSTAPQSSSSTG</sequence>
<gene>
    <name evidence="3" type="ORF">OC842_005921</name>
</gene>
<evidence type="ECO:0000256" key="1">
    <source>
        <dbReference type="SAM" id="Coils"/>
    </source>
</evidence>
<organism evidence="3 4">
    <name type="scientific">Tilletia horrida</name>
    <dbReference type="NCBI Taxonomy" id="155126"/>
    <lineage>
        <taxon>Eukaryota</taxon>
        <taxon>Fungi</taxon>
        <taxon>Dikarya</taxon>
        <taxon>Basidiomycota</taxon>
        <taxon>Ustilaginomycotina</taxon>
        <taxon>Exobasidiomycetes</taxon>
        <taxon>Tilletiales</taxon>
        <taxon>Tilletiaceae</taxon>
        <taxon>Tilletia</taxon>
    </lineage>
</organism>
<comment type="caution">
    <text evidence="3">The sequence shown here is derived from an EMBL/GenBank/DDBJ whole genome shotgun (WGS) entry which is preliminary data.</text>
</comment>
<proteinExistence type="predicted"/>